<dbReference type="SUPFAM" id="SSF53474">
    <property type="entry name" value="alpha/beta-Hydrolases"/>
    <property type="match status" value="1"/>
</dbReference>
<dbReference type="EMBL" id="BAAAQT010000008">
    <property type="protein sequence ID" value="GAA2175724.1"/>
    <property type="molecule type" value="Genomic_DNA"/>
</dbReference>
<evidence type="ECO:0000313" key="4">
    <source>
        <dbReference type="Proteomes" id="UP001501599"/>
    </source>
</evidence>
<keyword evidence="4" id="KW-1185">Reference proteome</keyword>
<evidence type="ECO:0000259" key="2">
    <source>
        <dbReference type="Pfam" id="PF07859"/>
    </source>
</evidence>
<evidence type="ECO:0000313" key="3">
    <source>
        <dbReference type="EMBL" id="GAA2175724.1"/>
    </source>
</evidence>
<dbReference type="Proteomes" id="UP001501599">
    <property type="component" value="Unassembled WGS sequence"/>
</dbReference>
<gene>
    <name evidence="3" type="ORF">GCM10009846_26710</name>
</gene>
<dbReference type="PANTHER" id="PTHR48081">
    <property type="entry name" value="AB HYDROLASE SUPERFAMILY PROTEIN C4A8.06C"/>
    <property type="match status" value="1"/>
</dbReference>
<dbReference type="Gene3D" id="3.40.50.1820">
    <property type="entry name" value="alpha/beta hydrolase"/>
    <property type="match status" value="1"/>
</dbReference>
<proteinExistence type="predicted"/>
<keyword evidence="1" id="KW-0378">Hydrolase</keyword>
<reference evidence="4" key="1">
    <citation type="journal article" date="2019" name="Int. J. Syst. Evol. Microbiol.">
        <title>The Global Catalogue of Microorganisms (GCM) 10K type strain sequencing project: providing services to taxonomists for standard genome sequencing and annotation.</title>
        <authorList>
            <consortium name="The Broad Institute Genomics Platform"/>
            <consortium name="The Broad Institute Genome Sequencing Center for Infectious Disease"/>
            <person name="Wu L."/>
            <person name="Ma J."/>
        </authorList>
    </citation>
    <scope>NUCLEOTIDE SEQUENCE [LARGE SCALE GENOMIC DNA]</scope>
    <source>
        <strain evidence="4">JCM 16026</strain>
    </source>
</reference>
<sequence>MRARSTMMRGALLVGAGVALGLQIAKVRAAAAAVDPQYRTPWLLVPDVAVGSGLVALSRRATSPPAPIAAGVVVDDRVVPGRDGRDVRVLVYEPVDAGDEPTPALLYVHGGGYVLGDPVTYHDRCSSIAAALGIRVVSVDYRLAPEAPFPSALDDCVDALRWMHEAADAEGIDATRIAVGGDSAGGGLAACTVQVAVDEGLPVAFQLLVYPMLDDRTVTRLDHAGTGRFVWSAGSNRHGWTSYLGLAPGDPGVPPYAAAARREDLAGLPPAWIGVGELDLFHEEDLAYADRLRDVGVEVEVVEVPGAFHGFDRVVPNAPGSRTFERELHEALRAGLRLD</sequence>
<dbReference type="RefSeq" id="WP_344344458.1">
    <property type="nucleotide sequence ID" value="NZ_BAAAQT010000008.1"/>
</dbReference>
<comment type="caution">
    <text evidence="3">The sequence shown here is derived from an EMBL/GenBank/DDBJ whole genome shotgun (WGS) entry which is preliminary data.</text>
</comment>
<dbReference type="InterPro" id="IPR013094">
    <property type="entry name" value="AB_hydrolase_3"/>
</dbReference>
<protein>
    <recommendedName>
        <fullName evidence="2">Alpha/beta hydrolase fold-3 domain-containing protein</fullName>
    </recommendedName>
</protein>
<organism evidence="3 4">
    <name type="scientific">Agrococcus versicolor</name>
    <dbReference type="NCBI Taxonomy" id="501482"/>
    <lineage>
        <taxon>Bacteria</taxon>
        <taxon>Bacillati</taxon>
        <taxon>Actinomycetota</taxon>
        <taxon>Actinomycetes</taxon>
        <taxon>Micrococcales</taxon>
        <taxon>Microbacteriaceae</taxon>
        <taxon>Agrococcus</taxon>
    </lineage>
</organism>
<feature type="domain" description="Alpha/beta hydrolase fold-3" evidence="2">
    <location>
        <begin position="105"/>
        <end position="311"/>
    </location>
</feature>
<evidence type="ECO:0000256" key="1">
    <source>
        <dbReference type="ARBA" id="ARBA00022801"/>
    </source>
</evidence>
<dbReference type="InterPro" id="IPR029058">
    <property type="entry name" value="AB_hydrolase_fold"/>
</dbReference>
<name>A0ABP5MRM5_9MICO</name>
<dbReference type="Pfam" id="PF07859">
    <property type="entry name" value="Abhydrolase_3"/>
    <property type="match status" value="1"/>
</dbReference>
<accession>A0ABP5MRM5</accession>
<dbReference type="InterPro" id="IPR050300">
    <property type="entry name" value="GDXG_lipolytic_enzyme"/>
</dbReference>
<dbReference type="PANTHER" id="PTHR48081:SF8">
    <property type="entry name" value="ALPHA_BETA HYDROLASE FOLD-3 DOMAIN-CONTAINING PROTEIN-RELATED"/>
    <property type="match status" value="1"/>
</dbReference>